<comment type="caution">
    <text evidence="1">The sequence shown here is derived from an EMBL/GenBank/DDBJ whole genome shotgun (WGS) entry which is preliminary data.</text>
</comment>
<dbReference type="EMBL" id="JAODAN010000004">
    <property type="protein sequence ID" value="KAK1925097.1"/>
    <property type="molecule type" value="Genomic_DNA"/>
</dbReference>
<sequence length="212" mass="23516">MLVWQPLTSERPQSTLCSIADICFQLDVLNRSYNTRHYPITTACLTSSHPRLILSPLWSRVLIGPLLVCSLRIGNCFRHWSIPPVYPIISPESPPPPQSHRPKHISTTLPLTHDSDDVHPNVVLTANRPRTGWIFIPPFRPLASRVSVHRQGMSRPGGSSRTASCNLLPHPFDPAVALDSVLACPMSSTARSRPRVVASDARPRVNVKHGWG</sequence>
<reference evidence="1" key="1">
    <citation type="submission" date="2023-02" db="EMBL/GenBank/DDBJ databases">
        <title>Identification and recombinant expression of a fungal hydrolase from Papiliotrema laurentii that hydrolyzes apple cutin and clears colloidal polyester polyurethane.</title>
        <authorList>
            <consortium name="DOE Joint Genome Institute"/>
            <person name="Roman V.A."/>
            <person name="Bojanowski C."/>
            <person name="Crable B.R."/>
            <person name="Wagner D.N."/>
            <person name="Hung C.S."/>
            <person name="Nadeau L.J."/>
            <person name="Schratz L."/>
            <person name="Haridas S."/>
            <person name="Pangilinan J."/>
            <person name="Lipzen A."/>
            <person name="Na H."/>
            <person name="Yan M."/>
            <person name="Ng V."/>
            <person name="Grigoriev I.V."/>
            <person name="Spatafora J.W."/>
            <person name="Barlow D."/>
            <person name="Biffinger J."/>
            <person name="Kelley-Loughnane N."/>
            <person name="Varaljay V.A."/>
            <person name="Crookes-Goodson W.J."/>
        </authorList>
    </citation>
    <scope>NUCLEOTIDE SEQUENCE</scope>
    <source>
        <strain evidence="1">5307AH</strain>
    </source>
</reference>
<name>A0AAD9FRX7_PAPLA</name>
<protein>
    <submittedName>
        <fullName evidence="1">Uncharacterized protein</fullName>
    </submittedName>
</protein>
<proteinExistence type="predicted"/>
<evidence type="ECO:0000313" key="1">
    <source>
        <dbReference type="EMBL" id="KAK1925097.1"/>
    </source>
</evidence>
<evidence type="ECO:0000313" key="2">
    <source>
        <dbReference type="Proteomes" id="UP001182556"/>
    </source>
</evidence>
<gene>
    <name evidence="1" type="ORF">DB88DRAFT_251140</name>
</gene>
<organism evidence="1 2">
    <name type="scientific">Papiliotrema laurentii</name>
    <name type="common">Cryptococcus laurentii</name>
    <dbReference type="NCBI Taxonomy" id="5418"/>
    <lineage>
        <taxon>Eukaryota</taxon>
        <taxon>Fungi</taxon>
        <taxon>Dikarya</taxon>
        <taxon>Basidiomycota</taxon>
        <taxon>Agaricomycotina</taxon>
        <taxon>Tremellomycetes</taxon>
        <taxon>Tremellales</taxon>
        <taxon>Rhynchogastremaceae</taxon>
        <taxon>Papiliotrema</taxon>
    </lineage>
</organism>
<dbReference type="AlphaFoldDB" id="A0AAD9FRX7"/>
<keyword evidence="2" id="KW-1185">Reference proteome</keyword>
<accession>A0AAD9FRX7</accession>
<dbReference type="Proteomes" id="UP001182556">
    <property type="component" value="Unassembled WGS sequence"/>
</dbReference>